<gene>
    <name evidence="1" type="ORF">EOS_35015</name>
</gene>
<reference evidence="1 2" key="1">
    <citation type="journal article" date="2015" name="Genome Announc.">
        <title>Draft Genome Sequence of Burkholderia sp. Strain PML1(12), an Ectomycorrhizosphere-Inhabiting Bacterium with Effective Mineral-Weathering Ability.</title>
        <authorList>
            <person name="Uroz S."/>
            <person name="Oger P."/>
        </authorList>
    </citation>
    <scope>NUCLEOTIDE SEQUENCE [LARGE SCALE GENOMIC DNA]</scope>
    <source>
        <strain evidence="2">PML1(12)</strain>
    </source>
</reference>
<keyword evidence="2" id="KW-1185">Reference proteome</keyword>
<organism evidence="1 2">
    <name type="scientific">Caballeronia mineralivorans PML1(12)</name>
    <dbReference type="NCBI Taxonomy" id="908627"/>
    <lineage>
        <taxon>Bacteria</taxon>
        <taxon>Pseudomonadati</taxon>
        <taxon>Pseudomonadota</taxon>
        <taxon>Betaproteobacteria</taxon>
        <taxon>Burkholderiales</taxon>
        <taxon>Burkholderiaceae</taxon>
        <taxon>Caballeronia</taxon>
    </lineage>
</organism>
<comment type="caution">
    <text evidence="1">The sequence shown here is derived from an EMBL/GenBank/DDBJ whole genome shotgun (WGS) entry which is preliminary data.</text>
</comment>
<accession>A0A0J1CLJ6</accession>
<proteinExistence type="predicted"/>
<name>A0A0J1CLJ6_9BURK</name>
<protein>
    <submittedName>
        <fullName evidence="1">Uncharacterized protein</fullName>
    </submittedName>
</protein>
<sequence length="64" mass="7345">MKTGASPKNNEARATKGAARLMTDDYDIGRDNNFTLETVQKRTRWVKNRGAFRSPDVDHHNERV</sequence>
<dbReference type="PATRIC" id="fig|908627.4.peg.7833"/>
<evidence type="ECO:0000313" key="1">
    <source>
        <dbReference type="EMBL" id="KLU21597.1"/>
    </source>
</evidence>
<dbReference type="AlphaFoldDB" id="A0A0J1CLJ6"/>
<dbReference type="EMBL" id="AEJF01000210">
    <property type="protein sequence ID" value="KLU21597.1"/>
    <property type="molecule type" value="Genomic_DNA"/>
</dbReference>
<evidence type="ECO:0000313" key="2">
    <source>
        <dbReference type="Proteomes" id="UP000035963"/>
    </source>
</evidence>
<dbReference type="RefSeq" id="WP_047896803.1">
    <property type="nucleotide sequence ID" value="NZ_AEJF01000210.1"/>
</dbReference>
<dbReference type="Proteomes" id="UP000035963">
    <property type="component" value="Unassembled WGS sequence"/>
</dbReference>